<dbReference type="GO" id="GO:0006508">
    <property type="term" value="P:proteolysis"/>
    <property type="evidence" value="ECO:0007669"/>
    <property type="project" value="UniProtKB-KW"/>
</dbReference>
<reference evidence="8" key="2">
    <citation type="journal article" date="2014" name="ISME J.">
        <title>Microbial stratification in low pH oxic and suboxic macroscopic growths along an acid mine drainage.</title>
        <authorList>
            <person name="Mendez-Garcia C."/>
            <person name="Mesa V."/>
            <person name="Sprenger R.R."/>
            <person name="Richter M."/>
            <person name="Diez M.S."/>
            <person name="Solano J."/>
            <person name="Bargiela R."/>
            <person name="Golyshina O.V."/>
            <person name="Manteca A."/>
            <person name="Ramos J.L."/>
            <person name="Gallego J.R."/>
            <person name="Llorente I."/>
            <person name="Martins Dos Santos V.A."/>
            <person name="Jensen O.N."/>
            <person name="Pelaez A.I."/>
            <person name="Sanchez J."/>
            <person name="Ferrer M."/>
        </authorList>
    </citation>
    <scope>NUCLEOTIDE SEQUENCE</scope>
</reference>
<dbReference type="GO" id="GO:0008233">
    <property type="term" value="F:peptidase activity"/>
    <property type="evidence" value="ECO:0007669"/>
    <property type="project" value="UniProtKB-KW"/>
</dbReference>
<dbReference type="PANTHER" id="PTHR11735:SF14">
    <property type="entry name" value="TRNA N6-ADENOSINE THREONYLCARBAMOYLTRANSFERASE"/>
    <property type="match status" value="1"/>
</dbReference>
<dbReference type="InterPro" id="IPR000905">
    <property type="entry name" value="Gcp-like_dom"/>
</dbReference>
<dbReference type="GO" id="GO:0008033">
    <property type="term" value="P:tRNA processing"/>
    <property type="evidence" value="ECO:0007669"/>
    <property type="project" value="UniProtKB-KW"/>
</dbReference>
<evidence type="ECO:0000256" key="1">
    <source>
        <dbReference type="ARBA" id="ARBA00012156"/>
    </source>
</evidence>
<accession>T1A4B6</accession>
<organism evidence="8">
    <name type="scientific">mine drainage metagenome</name>
    <dbReference type="NCBI Taxonomy" id="410659"/>
    <lineage>
        <taxon>unclassified sequences</taxon>
        <taxon>metagenomes</taxon>
        <taxon>ecological metagenomes</taxon>
    </lineage>
</organism>
<evidence type="ECO:0000259" key="7">
    <source>
        <dbReference type="Pfam" id="PF00814"/>
    </source>
</evidence>
<dbReference type="SUPFAM" id="SSF53067">
    <property type="entry name" value="Actin-like ATPase domain"/>
    <property type="match status" value="1"/>
</dbReference>
<protein>
    <recommendedName>
        <fullName evidence="1">N(6)-L-threonylcarbamoyladenine synthase</fullName>
        <ecNumber evidence="1">2.3.1.234</ecNumber>
    </recommendedName>
</protein>
<keyword evidence="2" id="KW-0808">Transferase</keyword>
<proteinExistence type="predicted"/>
<dbReference type="EMBL" id="AUZY01011192">
    <property type="protein sequence ID" value="EQD35734.1"/>
    <property type="molecule type" value="Genomic_DNA"/>
</dbReference>
<dbReference type="GO" id="GO:0005737">
    <property type="term" value="C:cytoplasm"/>
    <property type="evidence" value="ECO:0007669"/>
    <property type="project" value="TreeGrafter"/>
</dbReference>
<dbReference type="PANTHER" id="PTHR11735">
    <property type="entry name" value="TRNA N6-ADENOSINE THREONYLCARBAMOYLTRANSFERASE"/>
    <property type="match status" value="1"/>
</dbReference>
<dbReference type="EC" id="2.3.1.234" evidence="1"/>
<gene>
    <name evidence="8" type="ORF">B1B_16791</name>
</gene>
<keyword evidence="4" id="KW-0479">Metal-binding</keyword>
<evidence type="ECO:0000256" key="2">
    <source>
        <dbReference type="ARBA" id="ARBA00022679"/>
    </source>
</evidence>
<dbReference type="PRINTS" id="PR00789">
    <property type="entry name" value="OSIALOPTASE"/>
</dbReference>
<feature type="domain" description="Gcp-like" evidence="7">
    <location>
        <begin position="35"/>
        <end position="131"/>
    </location>
</feature>
<keyword evidence="8" id="KW-0378">Hydrolase</keyword>
<dbReference type="AlphaFoldDB" id="T1A4B6"/>
<comment type="caution">
    <text evidence="8">The sequence shown here is derived from an EMBL/GenBank/DDBJ whole genome shotgun (WGS) entry which is preliminary data.</text>
</comment>
<dbReference type="InterPro" id="IPR043129">
    <property type="entry name" value="ATPase_NBD"/>
</dbReference>
<name>T1A4B6_9ZZZZ</name>
<feature type="non-terminal residue" evidence="8">
    <location>
        <position position="132"/>
    </location>
</feature>
<evidence type="ECO:0000256" key="5">
    <source>
        <dbReference type="ARBA" id="ARBA00023315"/>
    </source>
</evidence>
<dbReference type="GO" id="GO:0046872">
    <property type="term" value="F:metal ion binding"/>
    <property type="evidence" value="ECO:0007669"/>
    <property type="project" value="UniProtKB-KW"/>
</dbReference>
<keyword evidence="5" id="KW-0012">Acyltransferase</keyword>
<evidence type="ECO:0000313" key="8">
    <source>
        <dbReference type="EMBL" id="EQD35734.1"/>
    </source>
</evidence>
<comment type="catalytic activity">
    <reaction evidence="6">
        <text>L-threonylcarbamoyladenylate + adenosine(37) in tRNA = N(6)-L-threonylcarbamoyladenosine(37) in tRNA + AMP + H(+)</text>
        <dbReference type="Rhea" id="RHEA:37059"/>
        <dbReference type="Rhea" id="RHEA-COMP:10162"/>
        <dbReference type="Rhea" id="RHEA-COMP:10163"/>
        <dbReference type="ChEBI" id="CHEBI:15378"/>
        <dbReference type="ChEBI" id="CHEBI:73682"/>
        <dbReference type="ChEBI" id="CHEBI:74411"/>
        <dbReference type="ChEBI" id="CHEBI:74418"/>
        <dbReference type="ChEBI" id="CHEBI:456215"/>
        <dbReference type="EC" id="2.3.1.234"/>
    </reaction>
</comment>
<dbReference type="Gene3D" id="3.30.420.40">
    <property type="match status" value="2"/>
</dbReference>
<sequence length="132" mass="13742">MAVIGMESSAHTFGVGIVEKGKVLSNIKAMYPISDKGIIPAEVAEFHSRNADKVIKESLDAAGISTGEVDAVGYTKGPGLGPCLSIAFHASAKLSKSLRVPLIPVNHAMAHIEIAKNISGFEDPIVLYVSGA</sequence>
<evidence type="ECO:0000256" key="4">
    <source>
        <dbReference type="ARBA" id="ARBA00022723"/>
    </source>
</evidence>
<dbReference type="GO" id="GO:0000408">
    <property type="term" value="C:EKC/KEOPS complex"/>
    <property type="evidence" value="ECO:0007669"/>
    <property type="project" value="TreeGrafter"/>
</dbReference>
<keyword evidence="3" id="KW-0819">tRNA processing</keyword>
<evidence type="ECO:0000256" key="6">
    <source>
        <dbReference type="ARBA" id="ARBA00048117"/>
    </source>
</evidence>
<dbReference type="GO" id="GO:0061711">
    <property type="term" value="F:tRNA N(6)-L-threonylcarbamoyladenine synthase activity"/>
    <property type="evidence" value="ECO:0007669"/>
    <property type="project" value="UniProtKB-EC"/>
</dbReference>
<evidence type="ECO:0000256" key="3">
    <source>
        <dbReference type="ARBA" id="ARBA00022694"/>
    </source>
</evidence>
<reference evidence="8" key="1">
    <citation type="submission" date="2013-08" db="EMBL/GenBank/DDBJ databases">
        <authorList>
            <person name="Mendez C."/>
            <person name="Richter M."/>
            <person name="Ferrer M."/>
            <person name="Sanchez J."/>
        </authorList>
    </citation>
    <scope>NUCLEOTIDE SEQUENCE</scope>
</reference>
<dbReference type="Pfam" id="PF00814">
    <property type="entry name" value="TsaD"/>
    <property type="match status" value="1"/>
</dbReference>
<keyword evidence="8" id="KW-0645">Protease</keyword>
<dbReference type="InterPro" id="IPR017861">
    <property type="entry name" value="KAE1/TsaD"/>
</dbReference>